<dbReference type="EMBL" id="JAYWIO010000007">
    <property type="protein sequence ID" value="KAK7252938.1"/>
    <property type="molecule type" value="Genomic_DNA"/>
</dbReference>
<evidence type="ECO:0000313" key="1">
    <source>
        <dbReference type="EMBL" id="KAK7252938.1"/>
    </source>
</evidence>
<accession>A0AAN9HW78</accession>
<gene>
    <name evidence="1" type="ORF">RIF29_37251</name>
</gene>
<organism evidence="1 2">
    <name type="scientific">Crotalaria pallida</name>
    <name type="common">Smooth rattlebox</name>
    <name type="synonym">Crotalaria striata</name>
    <dbReference type="NCBI Taxonomy" id="3830"/>
    <lineage>
        <taxon>Eukaryota</taxon>
        <taxon>Viridiplantae</taxon>
        <taxon>Streptophyta</taxon>
        <taxon>Embryophyta</taxon>
        <taxon>Tracheophyta</taxon>
        <taxon>Spermatophyta</taxon>
        <taxon>Magnoliopsida</taxon>
        <taxon>eudicotyledons</taxon>
        <taxon>Gunneridae</taxon>
        <taxon>Pentapetalae</taxon>
        <taxon>rosids</taxon>
        <taxon>fabids</taxon>
        <taxon>Fabales</taxon>
        <taxon>Fabaceae</taxon>
        <taxon>Papilionoideae</taxon>
        <taxon>50 kb inversion clade</taxon>
        <taxon>genistoids sensu lato</taxon>
        <taxon>core genistoids</taxon>
        <taxon>Crotalarieae</taxon>
        <taxon>Crotalaria</taxon>
    </lineage>
</organism>
<comment type="caution">
    <text evidence="1">The sequence shown here is derived from an EMBL/GenBank/DDBJ whole genome shotgun (WGS) entry which is preliminary data.</text>
</comment>
<sequence length="79" mass="9194">MKSALMYRPWLGINIAFSWLLLCVKCECTYTYLVIHLLSDNHYSFLIGYPNFTTLINNTHPPFFTFPSLSLSLSIFLHC</sequence>
<proteinExistence type="predicted"/>
<dbReference type="AlphaFoldDB" id="A0AAN9HW78"/>
<dbReference type="Proteomes" id="UP001372338">
    <property type="component" value="Unassembled WGS sequence"/>
</dbReference>
<name>A0AAN9HW78_CROPI</name>
<protein>
    <submittedName>
        <fullName evidence="1">Uncharacterized protein</fullName>
    </submittedName>
</protein>
<reference evidence="1 2" key="1">
    <citation type="submission" date="2024-01" db="EMBL/GenBank/DDBJ databases">
        <title>The genomes of 5 underutilized Papilionoideae crops provide insights into root nodulation and disease resistanc.</title>
        <authorList>
            <person name="Yuan L."/>
        </authorList>
    </citation>
    <scope>NUCLEOTIDE SEQUENCE [LARGE SCALE GENOMIC DNA]</scope>
    <source>
        <strain evidence="1">ZHUSHIDOU_FW_LH</strain>
        <tissue evidence="1">Leaf</tissue>
    </source>
</reference>
<keyword evidence="2" id="KW-1185">Reference proteome</keyword>
<evidence type="ECO:0000313" key="2">
    <source>
        <dbReference type="Proteomes" id="UP001372338"/>
    </source>
</evidence>